<evidence type="ECO:0000313" key="1">
    <source>
        <dbReference type="EMBL" id="JAD19396.1"/>
    </source>
</evidence>
<accession>A0A0A8XZT4</accession>
<reference evidence="1" key="1">
    <citation type="submission" date="2014-09" db="EMBL/GenBank/DDBJ databases">
        <authorList>
            <person name="Magalhaes I.L.F."/>
            <person name="Oliveira U."/>
            <person name="Santos F.R."/>
            <person name="Vidigal T.H.D.A."/>
            <person name="Brescovit A.D."/>
            <person name="Santos A.J."/>
        </authorList>
    </citation>
    <scope>NUCLEOTIDE SEQUENCE</scope>
    <source>
        <tissue evidence="1">Shoot tissue taken approximately 20 cm above the soil surface</tissue>
    </source>
</reference>
<proteinExistence type="predicted"/>
<protein>
    <submittedName>
        <fullName evidence="1">Uncharacterized protein</fullName>
    </submittedName>
</protein>
<reference evidence="1" key="2">
    <citation type="journal article" date="2015" name="Data Brief">
        <title>Shoot transcriptome of the giant reed, Arundo donax.</title>
        <authorList>
            <person name="Barrero R.A."/>
            <person name="Guerrero F.D."/>
            <person name="Moolhuijzen P."/>
            <person name="Goolsby J.A."/>
            <person name="Tidwell J."/>
            <person name="Bellgard S.E."/>
            <person name="Bellgard M.I."/>
        </authorList>
    </citation>
    <scope>NUCLEOTIDE SEQUENCE</scope>
    <source>
        <tissue evidence="1">Shoot tissue taken approximately 20 cm above the soil surface</tissue>
    </source>
</reference>
<sequence>MHPMQTFLDTVPLCAVQALSDIVYWKLLFR</sequence>
<dbReference type="EMBL" id="GBRH01278499">
    <property type="protein sequence ID" value="JAD19396.1"/>
    <property type="molecule type" value="Transcribed_RNA"/>
</dbReference>
<dbReference type="AlphaFoldDB" id="A0A0A8XZT4"/>
<organism evidence="1">
    <name type="scientific">Arundo donax</name>
    <name type="common">Giant reed</name>
    <name type="synonym">Donax arundinaceus</name>
    <dbReference type="NCBI Taxonomy" id="35708"/>
    <lineage>
        <taxon>Eukaryota</taxon>
        <taxon>Viridiplantae</taxon>
        <taxon>Streptophyta</taxon>
        <taxon>Embryophyta</taxon>
        <taxon>Tracheophyta</taxon>
        <taxon>Spermatophyta</taxon>
        <taxon>Magnoliopsida</taxon>
        <taxon>Liliopsida</taxon>
        <taxon>Poales</taxon>
        <taxon>Poaceae</taxon>
        <taxon>PACMAD clade</taxon>
        <taxon>Arundinoideae</taxon>
        <taxon>Arundineae</taxon>
        <taxon>Arundo</taxon>
    </lineage>
</organism>
<name>A0A0A8XZT4_ARUDO</name>